<comment type="caution">
    <text evidence="2">The sequence shown here is derived from an EMBL/GenBank/DDBJ whole genome shotgun (WGS) entry which is preliminary data.</text>
</comment>
<reference evidence="2" key="1">
    <citation type="submission" date="2022-10" db="EMBL/GenBank/DDBJ databases">
        <title>The WGS of Solirubrobacter ginsenosidimutans DSM 21036.</title>
        <authorList>
            <person name="Jiang Z."/>
        </authorList>
    </citation>
    <scope>NUCLEOTIDE SEQUENCE</scope>
    <source>
        <strain evidence="2">DSM 21036</strain>
    </source>
</reference>
<proteinExistence type="predicted"/>
<dbReference type="EMBL" id="JAPDOD010000024">
    <property type="protein sequence ID" value="MDA0163418.1"/>
    <property type="molecule type" value="Genomic_DNA"/>
</dbReference>
<keyword evidence="1" id="KW-0472">Membrane</keyword>
<evidence type="ECO:0000256" key="1">
    <source>
        <dbReference type="SAM" id="Phobius"/>
    </source>
</evidence>
<dbReference type="Proteomes" id="UP001149140">
    <property type="component" value="Unassembled WGS sequence"/>
</dbReference>
<keyword evidence="3" id="KW-1185">Reference proteome</keyword>
<name>A0A9X3N210_9ACTN</name>
<organism evidence="2 3">
    <name type="scientific">Solirubrobacter ginsenosidimutans</name>
    <dbReference type="NCBI Taxonomy" id="490573"/>
    <lineage>
        <taxon>Bacteria</taxon>
        <taxon>Bacillati</taxon>
        <taxon>Actinomycetota</taxon>
        <taxon>Thermoleophilia</taxon>
        <taxon>Solirubrobacterales</taxon>
        <taxon>Solirubrobacteraceae</taxon>
        <taxon>Solirubrobacter</taxon>
    </lineage>
</organism>
<keyword evidence="1" id="KW-0812">Transmembrane</keyword>
<sequence>MRTPRALLVILGCAALVLAAVQGLTGMQELVFYGGPILLLFGLLLSGRFIGEDAILARRRKEPVRLRPLARRWSPVLERPLGSLLERSTRQLRGPPVAALHLA</sequence>
<protein>
    <submittedName>
        <fullName evidence="2">Uncharacterized protein</fullName>
    </submittedName>
</protein>
<gene>
    <name evidence="2" type="ORF">OM076_24305</name>
</gene>
<dbReference type="RefSeq" id="WP_270042662.1">
    <property type="nucleotide sequence ID" value="NZ_JAPDOD010000024.1"/>
</dbReference>
<keyword evidence="1" id="KW-1133">Transmembrane helix</keyword>
<evidence type="ECO:0000313" key="2">
    <source>
        <dbReference type="EMBL" id="MDA0163418.1"/>
    </source>
</evidence>
<accession>A0A9X3N210</accession>
<dbReference type="AlphaFoldDB" id="A0A9X3N210"/>
<evidence type="ECO:0000313" key="3">
    <source>
        <dbReference type="Proteomes" id="UP001149140"/>
    </source>
</evidence>
<feature type="transmembrane region" description="Helical" evidence="1">
    <location>
        <begin position="33"/>
        <end position="51"/>
    </location>
</feature>